<keyword evidence="1" id="KW-0472">Membrane</keyword>
<protein>
    <submittedName>
        <fullName evidence="2">Uncharacterized protein</fullName>
    </submittedName>
</protein>
<evidence type="ECO:0000313" key="3">
    <source>
        <dbReference type="Proteomes" id="UP000664545"/>
    </source>
</evidence>
<dbReference type="AlphaFoldDB" id="A0A939DAJ9"/>
<keyword evidence="1" id="KW-0812">Transmembrane</keyword>
<dbReference type="RefSeq" id="WP_206583270.1">
    <property type="nucleotide sequence ID" value="NZ_JAFJZZ010000009.1"/>
</dbReference>
<gene>
    <name evidence="2" type="ORF">JYB65_13765</name>
</gene>
<name>A0A939DAJ9_CLOAM</name>
<dbReference type="EMBL" id="JAFJZZ010000009">
    <property type="protein sequence ID" value="MBN7774429.1"/>
    <property type="molecule type" value="Genomic_DNA"/>
</dbReference>
<dbReference type="Proteomes" id="UP000664545">
    <property type="component" value="Unassembled WGS sequence"/>
</dbReference>
<evidence type="ECO:0000256" key="1">
    <source>
        <dbReference type="SAM" id="Phobius"/>
    </source>
</evidence>
<keyword evidence="1" id="KW-1133">Transmembrane helix</keyword>
<evidence type="ECO:0000313" key="2">
    <source>
        <dbReference type="EMBL" id="MBN7774429.1"/>
    </source>
</evidence>
<sequence length="65" mass="7747">MAGKQSKNKYKEMIWDYYRTNREISKQSEEYHQNNPQQGWNTSAKVYLAIIVIGVVAILFKYFII</sequence>
<reference evidence="2" key="1">
    <citation type="submission" date="2021-02" db="EMBL/GenBank/DDBJ databases">
        <title>Abyssanaerobacter marinus gen.nov., sp., nov, anaerobic bacterium isolated from the Onnuri vent field of Indian Ocean and suggestion of Mogibacteriaceae fam. nov., and proposal of reclassification of ambiguous this family's genus member.</title>
        <authorList>
            <person name="Kim Y.J."/>
            <person name="Yang J.-A."/>
        </authorList>
    </citation>
    <scope>NUCLEOTIDE SEQUENCE</scope>
    <source>
        <strain evidence="2">DSM 2634</strain>
    </source>
</reference>
<keyword evidence="3" id="KW-1185">Reference proteome</keyword>
<feature type="transmembrane region" description="Helical" evidence="1">
    <location>
        <begin position="46"/>
        <end position="64"/>
    </location>
</feature>
<accession>A0A939DAJ9</accession>
<proteinExistence type="predicted"/>
<organism evidence="2 3">
    <name type="scientific">Clostridium aminobutyricum</name>
    <dbReference type="NCBI Taxonomy" id="33953"/>
    <lineage>
        <taxon>Bacteria</taxon>
        <taxon>Bacillati</taxon>
        <taxon>Bacillota</taxon>
        <taxon>Clostridia</taxon>
        <taxon>Eubacteriales</taxon>
        <taxon>Clostridiaceae</taxon>
        <taxon>Clostridium</taxon>
    </lineage>
</organism>
<comment type="caution">
    <text evidence="2">The sequence shown here is derived from an EMBL/GenBank/DDBJ whole genome shotgun (WGS) entry which is preliminary data.</text>
</comment>